<feature type="disulfide bond" evidence="13">
    <location>
        <begin position="1005"/>
        <end position="1014"/>
    </location>
</feature>
<evidence type="ECO:0000256" key="15">
    <source>
        <dbReference type="PROSITE-ProRule" id="PRU00461"/>
    </source>
</evidence>
<keyword evidence="10 13" id="KW-1015">Disulfide bond</keyword>
<organism evidence="19 20">
    <name type="scientific">Falco tinnunculus</name>
    <name type="common">Common kestrel</name>
    <dbReference type="NCBI Taxonomy" id="100819"/>
    <lineage>
        <taxon>Eukaryota</taxon>
        <taxon>Metazoa</taxon>
        <taxon>Chordata</taxon>
        <taxon>Craniata</taxon>
        <taxon>Vertebrata</taxon>
        <taxon>Euteleostomi</taxon>
        <taxon>Archelosauria</taxon>
        <taxon>Archosauria</taxon>
        <taxon>Dinosauria</taxon>
        <taxon>Saurischia</taxon>
        <taxon>Theropoda</taxon>
        <taxon>Coelurosauria</taxon>
        <taxon>Aves</taxon>
        <taxon>Neognathae</taxon>
        <taxon>Neoaves</taxon>
        <taxon>Telluraves</taxon>
        <taxon>Australaves</taxon>
        <taxon>Falconiformes</taxon>
        <taxon>Falconidae</taxon>
        <taxon>Falco</taxon>
    </lineage>
</organism>
<dbReference type="Gene3D" id="2.10.25.10">
    <property type="entry name" value="Laminin"/>
    <property type="match status" value="3"/>
</dbReference>
<dbReference type="PROSITE" id="PS50068">
    <property type="entry name" value="LDLRA_2"/>
    <property type="match status" value="1"/>
</dbReference>
<keyword evidence="6" id="KW-0732">Signal</keyword>
<keyword evidence="8 17" id="KW-1133">Transmembrane helix</keyword>
<dbReference type="SUPFAM" id="SSF57184">
    <property type="entry name" value="Growth factor receptor domain"/>
    <property type="match status" value="1"/>
</dbReference>
<keyword evidence="12" id="KW-0325">Glycoprotein</keyword>
<dbReference type="SMART" id="SM00135">
    <property type="entry name" value="LY"/>
    <property type="match status" value="8"/>
</dbReference>
<dbReference type="InterPro" id="IPR001881">
    <property type="entry name" value="EGF-like_Ca-bd_dom"/>
</dbReference>
<dbReference type="AlphaFoldDB" id="A0A8C4TP18"/>
<dbReference type="InterPro" id="IPR050778">
    <property type="entry name" value="Cueball_EGF_LRP_Nidogen"/>
</dbReference>
<evidence type="ECO:0000256" key="12">
    <source>
        <dbReference type="ARBA" id="ARBA00023180"/>
    </source>
</evidence>
<evidence type="ECO:0000256" key="5">
    <source>
        <dbReference type="ARBA" id="ARBA00022692"/>
    </source>
</evidence>
<keyword evidence="5 17" id="KW-0812">Transmembrane</keyword>
<evidence type="ECO:0000256" key="1">
    <source>
        <dbReference type="ARBA" id="ARBA00004167"/>
    </source>
</evidence>
<sequence length="1108" mass="118849">MGASGGGLPPQPGAPGFPWVQEQALPGATCQAARGAVPCSVPCLCWWDGDGDRDGAPAQPCPCSQCRRSVARLSSPAGVGSAWPWPCAVMETMTAGTARMRKAAPCPGRCSVAPVRWHVPTARSVCQRPGAVTVLLTAGTALMSRAVPGRKSRVGTSSGDAPMAVGASLMSGAVMGNVTARMAATRLARCWCDPGYRLAEDGLSCVDIDECVERGDGACSQTCLNAPGSYSCACLPGYLLEPDGRVCKLTGPEPMLLVAVQSELFSYGLRSGHWEILLATDKDRVVFSLDYDLVERKVFWMDLATESIRWQGLDLGKKGTVVKGVRSDCIAVDWLGRNLYWTDGAAGQVLATHLGAAWRGIPEYTVVMDGDLDQPHSLVLQPLAGLLYWSEVGSHPRLMKASMDGSQRHVLLAQGLGWPTALALDLPTWRIFWLDEKLGGVGSAHLDGTSVKVLHLSWVRSPFAAVVCEEQLYWSERKAWSVQHVDKASGKNRTVLLKRHGQPHGLQVMHPALRPVVPNPCAARGCSHLCLLSAGRAGQCRCPTGLTLATNETTCLPLHDSAFALLVSPAAVTQVYLKDLPMTAGSQGLPPHQALPLAKVGRLSAIDYSVKDKSLYFAEVGGDSIGLLRLKDWGRLSWKVAVAVEGTVTSLALDWLSGNLYWIGGQPPSIHVAAPGGRWALELLSKGLQGAAWLALSPRASSMCFVTAAGSRRPGAAVECAAMDGTNRRAVWRKAWAPTSLAFGGVGTRLYWADCERGTISSVELNGSHYRVVREGLHGLSLFAIGEGFLLWSTTSNNGSSKIWHSRLERAESWWFPMEQELVAMRIYSQFSQEGTNGCAKNNGGCAQLCLPNPTGRLCRCSPGYHLVRGVACTLALPCRAPLQACPDLQGCISREQVCDGRPDCLDGSDEADCPSTEMGTQVPVVAPSGMSHVEEQKPALPTAAPKPRQPAPSLPTASGPWEYGKPFLEPPSTEEVLGAMPCSSETCNLRGDCAIEAGRVTCHCALGYRGDYCEEAEVQPVAGPIALGVAVLLLLTAAAVGALAYMRRRDRRRRTSSTASTRVLTLYHRESDPEEEDEEEELPPKSDTFVNEAYDGKEVSSIWWRPW</sequence>
<dbReference type="PROSITE" id="PS00010">
    <property type="entry name" value="ASX_HYDROXYL"/>
    <property type="match status" value="1"/>
</dbReference>
<dbReference type="Ensembl" id="ENSFTIT00000000524.1">
    <property type="protein sequence ID" value="ENSFTIP00000000498.1"/>
    <property type="gene ID" value="ENSFTIG00000000337.1"/>
</dbReference>
<dbReference type="PANTHER" id="PTHR46513:SF13">
    <property type="entry name" value="EGF-LIKE DOMAIN-CONTAINING PROTEIN"/>
    <property type="match status" value="1"/>
</dbReference>
<dbReference type="Pfam" id="PF12662">
    <property type="entry name" value="cEGF"/>
    <property type="match status" value="1"/>
</dbReference>
<feature type="transmembrane region" description="Helical" evidence="17">
    <location>
        <begin position="1026"/>
        <end position="1047"/>
    </location>
</feature>
<dbReference type="Gene3D" id="4.10.1220.10">
    <property type="entry name" value="EGF-type module"/>
    <property type="match status" value="1"/>
</dbReference>
<proteinExistence type="inferred from homology"/>
<keyword evidence="11" id="KW-0675">Receptor</keyword>
<dbReference type="Gene3D" id="2.120.10.30">
    <property type="entry name" value="TolB, C-terminal domain"/>
    <property type="match status" value="2"/>
</dbReference>
<dbReference type="PROSITE" id="PS01186">
    <property type="entry name" value="EGF_2"/>
    <property type="match status" value="2"/>
</dbReference>
<dbReference type="FunFam" id="2.10.25.10:FF:000119">
    <property type="entry name" value="vitamin K-dependent protein S"/>
    <property type="match status" value="1"/>
</dbReference>
<dbReference type="SMART" id="SM00192">
    <property type="entry name" value="LDLa"/>
    <property type="match status" value="1"/>
</dbReference>
<comment type="similarity">
    <text evidence="2">Belongs to the LDLR family.</text>
</comment>
<evidence type="ECO:0000313" key="20">
    <source>
        <dbReference type="Proteomes" id="UP000694562"/>
    </source>
</evidence>
<dbReference type="Pfam" id="PF00058">
    <property type="entry name" value="Ldl_recept_b"/>
    <property type="match status" value="1"/>
</dbReference>
<reference evidence="19" key="2">
    <citation type="submission" date="2025-09" db="UniProtKB">
        <authorList>
            <consortium name="Ensembl"/>
        </authorList>
    </citation>
    <scope>IDENTIFICATION</scope>
</reference>
<keyword evidence="9 17" id="KW-0472">Membrane</keyword>
<dbReference type="InterPro" id="IPR023415">
    <property type="entry name" value="LDLR_class-A_CS"/>
</dbReference>
<evidence type="ECO:0000256" key="9">
    <source>
        <dbReference type="ARBA" id="ARBA00023136"/>
    </source>
</evidence>
<dbReference type="InterPro" id="IPR000152">
    <property type="entry name" value="EGF-type_Asp/Asn_hydroxyl_site"/>
</dbReference>
<dbReference type="PROSITE" id="PS50026">
    <property type="entry name" value="EGF_3"/>
    <property type="match status" value="1"/>
</dbReference>
<dbReference type="InterPro" id="IPR036055">
    <property type="entry name" value="LDL_receptor-like_sf"/>
</dbReference>
<feature type="repeat" description="LDL-receptor class B" evidence="15">
    <location>
        <begin position="385"/>
        <end position="428"/>
    </location>
</feature>
<dbReference type="SMART" id="SM00179">
    <property type="entry name" value="EGF_CA"/>
    <property type="match status" value="1"/>
</dbReference>
<dbReference type="InterPro" id="IPR018097">
    <property type="entry name" value="EGF_Ca-bd_CS"/>
</dbReference>
<dbReference type="SUPFAM" id="SSF57196">
    <property type="entry name" value="EGF/Laminin"/>
    <property type="match status" value="2"/>
</dbReference>
<evidence type="ECO:0000256" key="16">
    <source>
        <dbReference type="SAM" id="MobiDB-lite"/>
    </source>
</evidence>
<feature type="domain" description="EGF-like" evidence="18">
    <location>
        <begin position="979"/>
        <end position="1015"/>
    </location>
</feature>
<evidence type="ECO:0000256" key="2">
    <source>
        <dbReference type="ARBA" id="ARBA00009939"/>
    </source>
</evidence>
<dbReference type="InterPro" id="IPR026823">
    <property type="entry name" value="cEGF"/>
</dbReference>
<evidence type="ECO:0000256" key="3">
    <source>
        <dbReference type="ARBA" id="ARBA00022536"/>
    </source>
</evidence>
<dbReference type="FunFam" id="2.120.10.30:FF:000241">
    <property type="entry name" value="Low-density lipoprotein receptor-related protein 6"/>
    <property type="match status" value="1"/>
</dbReference>
<dbReference type="PROSITE" id="PS00022">
    <property type="entry name" value="EGF_1"/>
    <property type="match status" value="1"/>
</dbReference>
<accession>A0A8C4TP18</accession>
<evidence type="ECO:0000256" key="4">
    <source>
        <dbReference type="ARBA" id="ARBA00022583"/>
    </source>
</evidence>
<dbReference type="InterPro" id="IPR000033">
    <property type="entry name" value="LDLR_classB_rpt"/>
</dbReference>
<keyword evidence="4" id="KW-0254">Endocytosis</keyword>
<dbReference type="SUPFAM" id="SSF63825">
    <property type="entry name" value="YWTD domain"/>
    <property type="match status" value="2"/>
</dbReference>
<dbReference type="SMART" id="SM00181">
    <property type="entry name" value="EGF"/>
    <property type="match status" value="4"/>
</dbReference>
<keyword evidence="20" id="KW-1185">Reference proteome</keyword>
<comment type="subcellular location">
    <subcellularLocation>
        <location evidence="1">Membrane</location>
        <topology evidence="1">Single-pass membrane protein</topology>
    </subcellularLocation>
</comment>
<keyword evidence="7" id="KW-0677">Repeat</keyword>
<protein>
    <recommendedName>
        <fullName evidence="18">EGF-like domain-containing protein</fullName>
    </recommendedName>
</protein>
<evidence type="ECO:0000256" key="7">
    <source>
        <dbReference type="ARBA" id="ARBA00022737"/>
    </source>
</evidence>
<feature type="compositionally biased region" description="Acidic residues" evidence="16">
    <location>
        <begin position="1073"/>
        <end position="1082"/>
    </location>
</feature>
<keyword evidence="3 13" id="KW-0245">EGF-like domain</keyword>
<dbReference type="Proteomes" id="UP000694562">
    <property type="component" value="Unplaced"/>
</dbReference>
<dbReference type="PROSITE" id="PS51120">
    <property type="entry name" value="LDLRB"/>
    <property type="match status" value="1"/>
</dbReference>
<evidence type="ECO:0000256" key="6">
    <source>
        <dbReference type="ARBA" id="ARBA00022729"/>
    </source>
</evidence>
<evidence type="ECO:0000256" key="17">
    <source>
        <dbReference type="SAM" id="Phobius"/>
    </source>
</evidence>
<dbReference type="InterPro" id="IPR011042">
    <property type="entry name" value="6-blade_b-propeller_TolB-like"/>
</dbReference>
<dbReference type="InterPro" id="IPR000742">
    <property type="entry name" value="EGF"/>
</dbReference>
<dbReference type="Pfam" id="PF14670">
    <property type="entry name" value="FXa_inhibition"/>
    <property type="match status" value="1"/>
</dbReference>
<feature type="disulfide bond" evidence="14">
    <location>
        <begin position="899"/>
        <end position="914"/>
    </location>
</feature>
<feature type="region of interest" description="Disordered" evidence="16">
    <location>
        <begin position="1"/>
        <end position="20"/>
    </location>
</feature>
<dbReference type="InterPro" id="IPR002172">
    <property type="entry name" value="LDrepeatLR_classA_rpt"/>
</dbReference>
<evidence type="ECO:0000256" key="11">
    <source>
        <dbReference type="ARBA" id="ARBA00023170"/>
    </source>
</evidence>
<dbReference type="Pfam" id="PF00057">
    <property type="entry name" value="Ldl_recept_a"/>
    <property type="match status" value="1"/>
</dbReference>
<dbReference type="InterPro" id="IPR009030">
    <property type="entry name" value="Growth_fac_rcpt_cys_sf"/>
</dbReference>
<evidence type="ECO:0000259" key="18">
    <source>
        <dbReference type="PROSITE" id="PS50026"/>
    </source>
</evidence>
<dbReference type="PROSITE" id="PS01187">
    <property type="entry name" value="EGF_CA"/>
    <property type="match status" value="1"/>
</dbReference>
<evidence type="ECO:0000313" key="19">
    <source>
        <dbReference type="Ensembl" id="ENSFTIP00000000498.1"/>
    </source>
</evidence>
<evidence type="ECO:0000256" key="14">
    <source>
        <dbReference type="PROSITE-ProRule" id="PRU00124"/>
    </source>
</evidence>
<comment type="caution">
    <text evidence="13">Lacks conserved residue(s) required for the propagation of feature annotation.</text>
</comment>
<dbReference type="CDD" id="cd00112">
    <property type="entry name" value="LDLa"/>
    <property type="match status" value="1"/>
</dbReference>
<feature type="region of interest" description="Disordered" evidence="16">
    <location>
        <begin position="931"/>
        <end position="962"/>
    </location>
</feature>
<name>A0A8C4TP18_FALTI</name>
<feature type="region of interest" description="Disordered" evidence="16">
    <location>
        <begin position="1055"/>
        <end position="1091"/>
    </location>
</feature>
<evidence type="ECO:0000256" key="8">
    <source>
        <dbReference type="ARBA" id="ARBA00022989"/>
    </source>
</evidence>
<evidence type="ECO:0000256" key="13">
    <source>
        <dbReference type="PROSITE-ProRule" id="PRU00076"/>
    </source>
</evidence>
<dbReference type="PANTHER" id="PTHR46513">
    <property type="entry name" value="VITELLOGENIN RECEPTOR-LIKE PROTEIN-RELATED-RELATED"/>
    <property type="match status" value="1"/>
</dbReference>
<dbReference type="GO" id="GO:0006897">
    <property type="term" value="P:endocytosis"/>
    <property type="evidence" value="ECO:0007669"/>
    <property type="project" value="UniProtKB-KW"/>
</dbReference>
<evidence type="ECO:0000256" key="10">
    <source>
        <dbReference type="ARBA" id="ARBA00023157"/>
    </source>
</evidence>
<dbReference type="PROSITE" id="PS01209">
    <property type="entry name" value="LDLRA_1"/>
    <property type="match status" value="1"/>
</dbReference>
<dbReference type="CDD" id="cd00054">
    <property type="entry name" value="EGF_CA"/>
    <property type="match status" value="1"/>
</dbReference>
<dbReference type="GO" id="GO:0016020">
    <property type="term" value="C:membrane"/>
    <property type="evidence" value="ECO:0007669"/>
    <property type="project" value="UniProtKB-SubCell"/>
</dbReference>
<dbReference type="GO" id="GO:0005509">
    <property type="term" value="F:calcium ion binding"/>
    <property type="evidence" value="ECO:0007669"/>
    <property type="project" value="InterPro"/>
</dbReference>
<dbReference type="SUPFAM" id="SSF57424">
    <property type="entry name" value="LDL receptor-like module"/>
    <property type="match status" value="1"/>
</dbReference>
<reference evidence="19" key="1">
    <citation type="submission" date="2025-08" db="UniProtKB">
        <authorList>
            <consortium name="Ensembl"/>
        </authorList>
    </citation>
    <scope>IDENTIFICATION</scope>
</reference>